<sequence length="92" mass="10091">MAIYANFGAFTGVYGRHMTRQVRLKHHVLADIALTTSVTVGAIMAWLDLSPWALMIVTALVSSVWATIALAADMKHRVGVCDLLRGCHRVLE</sequence>
<protein>
    <submittedName>
        <fullName evidence="2">Uncharacterized protein</fullName>
    </submittedName>
</protein>
<name>S3A3X9_9CORY</name>
<keyword evidence="1" id="KW-1133">Transmembrane helix</keyword>
<dbReference type="AlphaFoldDB" id="S3A3X9"/>
<organism evidence="2 3">
    <name type="scientific">Corynebacterium pyruviciproducens ATCC BAA-1742</name>
    <dbReference type="NCBI Taxonomy" id="1125779"/>
    <lineage>
        <taxon>Bacteria</taxon>
        <taxon>Bacillati</taxon>
        <taxon>Actinomycetota</taxon>
        <taxon>Actinomycetes</taxon>
        <taxon>Mycobacteriales</taxon>
        <taxon>Corynebacteriaceae</taxon>
        <taxon>Corynebacterium</taxon>
    </lineage>
</organism>
<dbReference type="Proteomes" id="UP000014408">
    <property type="component" value="Unassembled WGS sequence"/>
</dbReference>
<keyword evidence="1" id="KW-0812">Transmembrane</keyword>
<reference evidence="2 3" key="1">
    <citation type="submission" date="2013-05" db="EMBL/GenBank/DDBJ databases">
        <title>The Genome Sequence of Corynebacterium pyruviciproducens 1773O (ATCC BAA-1742).</title>
        <authorList>
            <consortium name="The Broad Institute Genomics Platform"/>
            <person name="Earl A."/>
            <person name="Ward D."/>
            <person name="Feldgarden M."/>
            <person name="Gevers D."/>
            <person name="Tong J."/>
            <person name="Walker B."/>
            <person name="Young S."/>
            <person name="Zeng Q."/>
            <person name="Gargeya S."/>
            <person name="Fitzgerald M."/>
            <person name="Haas B."/>
            <person name="Abouelleil A."/>
            <person name="Allen A.W."/>
            <person name="Alvarado L."/>
            <person name="Arachchi H.M."/>
            <person name="Berlin A.M."/>
            <person name="Chapman S.B."/>
            <person name="Gainer-Dewar J."/>
            <person name="Goldberg J."/>
            <person name="Griggs A."/>
            <person name="Gujja S."/>
            <person name="Hansen M."/>
            <person name="Howarth C."/>
            <person name="Imamovic A."/>
            <person name="Ireland A."/>
            <person name="Larimer J."/>
            <person name="McCowan C."/>
            <person name="Murphy C."/>
            <person name="Pearson M."/>
            <person name="Poon T.W."/>
            <person name="Priest M."/>
            <person name="Roberts A."/>
            <person name="Saif S."/>
            <person name="Shea T."/>
            <person name="Sisk P."/>
            <person name="Sykes S."/>
            <person name="Wortman J."/>
            <person name="Nusbaum C."/>
            <person name="Birren B."/>
        </authorList>
    </citation>
    <scope>NUCLEOTIDE SEQUENCE [LARGE SCALE GENOMIC DNA]</scope>
    <source>
        <strain evidence="2 3">ATCC BAA-1742</strain>
    </source>
</reference>
<gene>
    <name evidence="2" type="ORF">HMPREF1219_00224</name>
</gene>
<keyword evidence="1" id="KW-0472">Membrane</keyword>
<evidence type="ECO:0000256" key="1">
    <source>
        <dbReference type="SAM" id="Phobius"/>
    </source>
</evidence>
<evidence type="ECO:0000313" key="3">
    <source>
        <dbReference type="Proteomes" id="UP000014408"/>
    </source>
</evidence>
<proteinExistence type="predicted"/>
<dbReference type="EMBL" id="ATBY01000002">
    <property type="protein sequence ID" value="EPD70929.1"/>
    <property type="molecule type" value="Genomic_DNA"/>
</dbReference>
<dbReference type="PATRIC" id="fig|1125779.3.peg.214"/>
<feature type="transmembrane region" description="Helical" evidence="1">
    <location>
        <begin position="52"/>
        <end position="72"/>
    </location>
</feature>
<feature type="transmembrane region" description="Helical" evidence="1">
    <location>
        <begin position="28"/>
        <end position="46"/>
    </location>
</feature>
<keyword evidence="3" id="KW-1185">Reference proteome</keyword>
<accession>S3A3X9</accession>
<comment type="caution">
    <text evidence="2">The sequence shown here is derived from an EMBL/GenBank/DDBJ whole genome shotgun (WGS) entry which is preliminary data.</text>
</comment>
<dbReference type="HOGENOM" id="CLU_2408275_0_0_11"/>
<dbReference type="STRING" id="1125779.HMPREF1219_00224"/>
<evidence type="ECO:0000313" key="2">
    <source>
        <dbReference type="EMBL" id="EPD70929.1"/>
    </source>
</evidence>